<dbReference type="AlphaFoldDB" id="A0A545UG68"/>
<protein>
    <recommendedName>
        <fullName evidence="2">prolyl oligopeptidase</fullName>
        <ecNumber evidence="2">3.4.21.26</ecNumber>
    </recommendedName>
</protein>
<dbReference type="Gene3D" id="3.40.50.1820">
    <property type="entry name" value="alpha/beta hydrolase"/>
    <property type="match status" value="1"/>
</dbReference>
<dbReference type="GO" id="GO:0006508">
    <property type="term" value="P:proteolysis"/>
    <property type="evidence" value="ECO:0007669"/>
    <property type="project" value="UniProtKB-KW"/>
</dbReference>
<evidence type="ECO:0000256" key="2">
    <source>
        <dbReference type="ARBA" id="ARBA00011897"/>
    </source>
</evidence>
<evidence type="ECO:0000256" key="5">
    <source>
        <dbReference type="ARBA" id="ARBA00022825"/>
    </source>
</evidence>
<dbReference type="GO" id="GO:0005829">
    <property type="term" value="C:cytosol"/>
    <property type="evidence" value="ECO:0007669"/>
    <property type="project" value="TreeGrafter"/>
</dbReference>
<dbReference type="Pfam" id="PF00326">
    <property type="entry name" value="Peptidase_S9"/>
    <property type="match status" value="1"/>
</dbReference>
<evidence type="ECO:0000313" key="8">
    <source>
        <dbReference type="EMBL" id="TQV88469.1"/>
    </source>
</evidence>
<dbReference type="GO" id="GO:0004252">
    <property type="term" value="F:serine-type endopeptidase activity"/>
    <property type="evidence" value="ECO:0007669"/>
    <property type="project" value="UniProtKB-EC"/>
</dbReference>
<keyword evidence="5" id="KW-0720">Serine protease</keyword>
<dbReference type="InterPro" id="IPR029058">
    <property type="entry name" value="AB_hydrolase_fold"/>
</dbReference>
<dbReference type="RefSeq" id="WP_142892977.1">
    <property type="nucleotide sequence ID" value="NZ_ML660162.1"/>
</dbReference>
<dbReference type="PRINTS" id="PR00862">
    <property type="entry name" value="PROLIGOPTASE"/>
</dbReference>
<dbReference type="SUPFAM" id="SSF53474">
    <property type="entry name" value="alpha/beta-Hydrolases"/>
    <property type="match status" value="1"/>
</dbReference>
<keyword evidence="4" id="KW-0378">Hydrolase</keyword>
<dbReference type="PANTHER" id="PTHR42881">
    <property type="entry name" value="PROLYL ENDOPEPTIDASE"/>
    <property type="match status" value="1"/>
</dbReference>
<evidence type="ECO:0000256" key="4">
    <source>
        <dbReference type="ARBA" id="ARBA00022801"/>
    </source>
</evidence>
<organism evidence="8 9">
    <name type="scientific">Aliikangiella coralliicola</name>
    <dbReference type="NCBI Taxonomy" id="2592383"/>
    <lineage>
        <taxon>Bacteria</taxon>
        <taxon>Pseudomonadati</taxon>
        <taxon>Pseudomonadota</taxon>
        <taxon>Gammaproteobacteria</taxon>
        <taxon>Oceanospirillales</taxon>
        <taxon>Pleioneaceae</taxon>
        <taxon>Aliikangiella</taxon>
    </lineage>
</organism>
<reference evidence="8 9" key="1">
    <citation type="submission" date="2019-07" db="EMBL/GenBank/DDBJ databases">
        <title>Draft genome for Aliikangiella sp. M105.</title>
        <authorList>
            <person name="Wang G."/>
        </authorList>
    </citation>
    <scope>NUCLEOTIDE SEQUENCE [LARGE SCALE GENOMIC DNA]</scope>
    <source>
        <strain evidence="8 9">M105</strain>
    </source>
</reference>
<dbReference type="InterPro" id="IPR023302">
    <property type="entry name" value="Pept_S9A_N"/>
</dbReference>
<evidence type="ECO:0000313" key="9">
    <source>
        <dbReference type="Proteomes" id="UP000315439"/>
    </source>
</evidence>
<name>A0A545UG68_9GAMM</name>
<dbReference type="OrthoDB" id="9801421at2"/>
<comment type="caution">
    <text evidence="8">The sequence shown here is derived from an EMBL/GenBank/DDBJ whole genome shotgun (WGS) entry which is preliminary data.</text>
</comment>
<dbReference type="SUPFAM" id="SSF50993">
    <property type="entry name" value="Peptidase/esterase 'gauge' domain"/>
    <property type="match status" value="1"/>
</dbReference>
<feature type="domain" description="Peptidase S9 prolyl oligopeptidase catalytic" evidence="6">
    <location>
        <begin position="575"/>
        <end position="783"/>
    </location>
</feature>
<evidence type="ECO:0000256" key="3">
    <source>
        <dbReference type="ARBA" id="ARBA00022670"/>
    </source>
</evidence>
<feature type="domain" description="Peptidase S9A N-terminal" evidence="7">
    <location>
        <begin position="94"/>
        <end position="509"/>
    </location>
</feature>
<proteinExistence type="predicted"/>
<keyword evidence="3" id="KW-0645">Protease</keyword>
<dbReference type="PANTHER" id="PTHR42881:SF2">
    <property type="entry name" value="PROLYL ENDOPEPTIDASE"/>
    <property type="match status" value="1"/>
</dbReference>
<keyword evidence="9" id="KW-1185">Reference proteome</keyword>
<accession>A0A545UG68</accession>
<dbReference type="GO" id="GO:0070012">
    <property type="term" value="F:oligopeptidase activity"/>
    <property type="evidence" value="ECO:0007669"/>
    <property type="project" value="TreeGrafter"/>
</dbReference>
<dbReference type="InterPro" id="IPR051167">
    <property type="entry name" value="Prolyl_oligopep/macrocyclase"/>
</dbReference>
<dbReference type="Pfam" id="PF02897">
    <property type="entry name" value="Peptidase_S9_N"/>
    <property type="match status" value="1"/>
</dbReference>
<gene>
    <name evidence="8" type="ORF">FLL46_08065</name>
</gene>
<dbReference type="Proteomes" id="UP000315439">
    <property type="component" value="Unassembled WGS sequence"/>
</dbReference>
<evidence type="ECO:0000259" key="6">
    <source>
        <dbReference type="Pfam" id="PF00326"/>
    </source>
</evidence>
<evidence type="ECO:0000259" key="7">
    <source>
        <dbReference type="Pfam" id="PF02897"/>
    </source>
</evidence>
<dbReference type="EC" id="3.4.21.26" evidence="2"/>
<comment type="catalytic activity">
    <reaction evidence="1">
        <text>Hydrolysis of Pro-|-Xaa &gt;&gt; Ala-|-Xaa in oligopeptides.</text>
        <dbReference type="EC" id="3.4.21.26"/>
    </reaction>
</comment>
<dbReference type="InterPro" id="IPR001375">
    <property type="entry name" value="Peptidase_S9_cat"/>
</dbReference>
<sequence length="796" mass="88346">MSDFIQALNRLISMLDDIQPIPSTGKLMNINLIGHFGLNRRLVCTKIAILTVVFLWMSPSISLASDTKVITSKVQKLASKSRNQSINWSTSSYPDSPQVDQIDDYHGQAVADPYRWLEELESQQTVAWAKAQNKLTESLLDHQSIAEIKSNIQAYSNFHTIGALSFRGDYKFYLKGWSGTSTAALFVESIKDGKPRHLAGPDILNKPAKKLTKKPETSKQAEQISGYWPSPDGKHIAVLQSKIGERWGQLLVMDVASGKVLSEISEGITVGLTGISWSRLNKKFLLTRFDAEGKQRRPVNARIEVFKLSDRSLQPVFVPDEKEDRTRLSLGAAMLTDSNRFVVSLRNGSDAQNRIMLMDLDHPKSPALPLFDKLTANRLYLGNKGDQLWFYTDEEAVNGKVVRLDIKQPRKQQVVIPESANPISANSRVGGNALGMFGERIALTYLEAGGYFVKGFDLNGKSIFQFDVPASGSIWGGFRGDPETDDFYYSFLGVGQPSSFYRVDSNGKQTLVAAPELPFDMQITAKRIYVKSTDGAMVPVVIAHRKDLDLSKPKPLFLYGYGGFGWVSFAWYQPHLMEWFARDGIFAVAGVRGGGEYGTPWHEAGVKHNRQNAIDDYVASSEWLIEKGLTSQHQLVANGGSFSGALAASAVAQRPDLYAAAIIDFPILDLIRYVEFGQARFWISELGDPALKDDFEVLLSQSPYHGLSKSKCLPATLVRVGQYDNITTPMHGYKYVAAAQQKRRCEQPVLLDIMEGAGHNYGSNPEEIAHANAVALSFIAAQLARKQSDEKKLTRR</sequence>
<dbReference type="EMBL" id="VIKS01000004">
    <property type="protein sequence ID" value="TQV88469.1"/>
    <property type="molecule type" value="Genomic_DNA"/>
</dbReference>
<dbReference type="InterPro" id="IPR002470">
    <property type="entry name" value="Peptidase_S9A"/>
</dbReference>
<evidence type="ECO:0000256" key="1">
    <source>
        <dbReference type="ARBA" id="ARBA00001070"/>
    </source>
</evidence>
<dbReference type="Gene3D" id="2.130.10.120">
    <property type="entry name" value="Prolyl oligopeptidase, N-terminal domain"/>
    <property type="match status" value="1"/>
</dbReference>